<dbReference type="OrthoDB" id="2262349at2759"/>
<protein>
    <submittedName>
        <fullName evidence="1">Hydrolase</fullName>
    </submittedName>
</protein>
<dbReference type="PANTHER" id="PTHR10188">
    <property type="entry name" value="L-ASPARAGINASE"/>
    <property type="match status" value="1"/>
</dbReference>
<dbReference type="Proteomes" id="UP000076837">
    <property type="component" value="Unassembled WGS sequence"/>
</dbReference>
<dbReference type="AlphaFoldDB" id="A0A163AGR9"/>
<dbReference type="Pfam" id="PF01112">
    <property type="entry name" value="Asparaginase_2"/>
    <property type="match status" value="1"/>
</dbReference>
<name>A0A163AGR9_DIDRA</name>
<dbReference type="PANTHER" id="PTHR10188:SF42">
    <property type="entry name" value="SI:CH211-256M1.8"/>
    <property type="match status" value="1"/>
</dbReference>
<proteinExistence type="predicted"/>
<gene>
    <name evidence="1" type="ORF">ST47_g7687</name>
</gene>
<dbReference type="EMBL" id="JYNV01000254">
    <property type="protein sequence ID" value="KZM21180.1"/>
    <property type="molecule type" value="Genomic_DNA"/>
</dbReference>
<dbReference type="STRING" id="5454.A0A163AGR9"/>
<sequence>MGVCFEANYYFTILKRKGYWDANVTKIGEIAEGHGTVGATALDIYGNLAATDSTGGTMFKSVDRVRDTAILGAGIYADDKVAIVWYVPSSIT</sequence>
<reference evidence="1 2" key="1">
    <citation type="journal article" date="2016" name="Sci. Rep.">
        <title>Draft genome sequencing and secretome analysis of fungal phytopathogen Ascochyta rabiei provides insight into the necrotrophic effector repertoire.</title>
        <authorList>
            <person name="Verma S."/>
            <person name="Gazara R.K."/>
            <person name="Nizam S."/>
            <person name="Parween S."/>
            <person name="Chattopadhyay D."/>
            <person name="Verma P.K."/>
        </authorList>
    </citation>
    <scope>NUCLEOTIDE SEQUENCE [LARGE SCALE GENOMIC DNA]</scope>
    <source>
        <strain evidence="1 2">ArDII</strain>
    </source>
</reference>
<dbReference type="Gene3D" id="3.60.20.30">
    <property type="entry name" value="(Glycosyl)asparaginase"/>
    <property type="match status" value="1"/>
</dbReference>
<comment type="caution">
    <text evidence="1">The sequence shown here is derived from an EMBL/GenBank/DDBJ whole genome shotgun (WGS) entry which is preliminary data.</text>
</comment>
<dbReference type="GO" id="GO:0005737">
    <property type="term" value="C:cytoplasm"/>
    <property type="evidence" value="ECO:0007669"/>
    <property type="project" value="TreeGrafter"/>
</dbReference>
<dbReference type="SUPFAM" id="SSF56235">
    <property type="entry name" value="N-terminal nucleophile aminohydrolases (Ntn hydrolases)"/>
    <property type="match status" value="1"/>
</dbReference>
<dbReference type="InterPro" id="IPR029055">
    <property type="entry name" value="Ntn_hydrolases_N"/>
</dbReference>
<organism evidence="1 2">
    <name type="scientific">Didymella rabiei</name>
    <name type="common">Chickpea ascochyta blight fungus</name>
    <name type="synonym">Mycosphaerella rabiei</name>
    <dbReference type="NCBI Taxonomy" id="5454"/>
    <lineage>
        <taxon>Eukaryota</taxon>
        <taxon>Fungi</taxon>
        <taxon>Dikarya</taxon>
        <taxon>Ascomycota</taxon>
        <taxon>Pezizomycotina</taxon>
        <taxon>Dothideomycetes</taxon>
        <taxon>Pleosporomycetidae</taxon>
        <taxon>Pleosporales</taxon>
        <taxon>Pleosporineae</taxon>
        <taxon>Didymellaceae</taxon>
        <taxon>Ascochyta</taxon>
    </lineage>
</organism>
<evidence type="ECO:0000313" key="2">
    <source>
        <dbReference type="Proteomes" id="UP000076837"/>
    </source>
</evidence>
<dbReference type="GO" id="GO:0016787">
    <property type="term" value="F:hydrolase activity"/>
    <property type="evidence" value="ECO:0007669"/>
    <property type="project" value="UniProtKB-KW"/>
</dbReference>
<accession>A0A163AGR9</accession>
<evidence type="ECO:0000313" key="1">
    <source>
        <dbReference type="EMBL" id="KZM21180.1"/>
    </source>
</evidence>
<keyword evidence="2" id="KW-1185">Reference proteome</keyword>
<dbReference type="InterPro" id="IPR000246">
    <property type="entry name" value="Peptidase_T2"/>
</dbReference>
<keyword evidence="1" id="KW-0378">Hydrolase</keyword>
<dbReference type="GO" id="GO:0033345">
    <property type="term" value="P:L-asparagine catabolic process via L-aspartate"/>
    <property type="evidence" value="ECO:0007669"/>
    <property type="project" value="TreeGrafter"/>
</dbReference>